<dbReference type="GO" id="GO:0005732">
    <property type="term" value="C:sno(s)RNA-containing ribonucleoprotein complex"/>
    <property type="evidence" value="ECO:0007669"/>
    <property type="project" value="TreeGrafter"/>
</dbReference>
<dbReference type="STRING" id="1392247.A0A3N4KUD8"/>
<dbReference type="SMART" id="SM00651">
    <property type="entry name" value="Sm"/>
    <property type="match status" value="1"/>
</dbReference>
<evidence type="ECO:0000256" key="11">
    <source>
        <dbReference type="ARBA" id="ARBA00023187"/>
    </source>
</evidence>
<dbReference type="AlphaFoldDB" id="A0A3N4KUD8"/>
<keyword evidence="17" id="KW-1185">Reference proteome</keyword>
<dbReference type="FunFam" id="2.30.30.100:FF:000037">
    <property type="entry name" value="U6 snRNA-associated Sm-like protein LSm6"/>
    <property type="match status" value="1"/>
</dbReference>
<name>A0A3N4KUD8_9PEZI</name>
<dbReference type="GO" id="GO:0000932">
    <property type="term" value="C:P-body"/>
    <property type="evidence" value="ECO:0007669"/>
    <property type="project" value="TreeGrafter"/>
</dbReference>
<dbReference type="InterPro" id="IPR047575">
    <property type="entry name" value="Sm"/>
</dbReference>
<evidence type="ECO:0000256" key="8">
    <source>
        <dbReference type="ARBA" id="ARBA00022694"/>
    </source>
</evidence>
<keyword evidence="13" id="KW-0687">Ribonucleoprotein</keyword>
<dbReference type="GO" id="GO:0003723">
    <property type="term" value="F:RNA binding"/>
    <property type="evidence" value="ECO:0007669"/>
    <property type="project" value="UniProtKB-KW"/>
</dbReference>
<sequence length="74" mass="8115">TSDPSGFLQEIIGAPITVKLNSGVEYRGELSSVDGYMNIALEKTVEYVNGEVRNKYGDVFIRGNNVLYISQDAV</sequence>
<protein>
    <recommendedName>
        <fullName evidence="4">U6 snRNA-associated Sm-like protein LSm6</fullName>
    </recommendedName>
</protein>
<dbReference type="Pfam" id="PF01423">
    <property type="entry name" value="LSM"/>
    <property type="match status" value="1"/>
</dbReference>
<dbReference type="GO" id="GO:0046540">
    <property type="term" value="C:U4/U6 x U5 tri-snRNP complex"/>
    <property type="evidence" value="ECO:0007669"/>
    <property type="project" value="TreeGrafter"/>
</dbReference>
<dbReference type="InParanoid" id="A0A3N4KUD8"/>
<dbReference type="InterPro" id="IPR016487">
    <property type="entry name" value="Lsm6/sSmF"/>
</dbReference>
<reference evidence="16 17" key="1">
    <citation type="journal article" date="2018" name="Nat. Ecol. Evol.">
        <title>Pezizomycetes genomes reveal the molecular basis of ectomycorrhizal truffle lifestyle.</title>
        <authorList>
            <person name="Murat C."/>
            <person name="Payen T."/>
            <person name="Noel B."/>
            <person name="Kuo A."/>
            <person name="Morin E."/>
            <person name="Chen J."/>
            <person name="Kohler A."/>
            <person name="Krizsan K."/>
            <person name="Balestrini R."/>
            <person name="Da Silva C."/>
            <person name="Montanini B."/>
            <person name="Hainaut M."/>
            <person name="Levati E."/>
            <person name="Barry K.W."/>
            <person name="Belfiori B."/>
            <person name="Cichocki N."/>
            <person name="Clum A."/>
            <person name="Dockter R.B."/>
            <person name="Fauchery L."/>
            <person name="Guy J."/>
            <person name="Iotti M."/>
            <person name="Le Tacon F."/>
            <person name="Lindquist E.A."/>
            <person name="Lipzen A."/>
            <person name="Malagnac F."/>
            <person name="Mello A."/>
            <person name="Molinier V."/>
            <person name="Miyauchi S."/>
            <person name="Poulain J."/>
            <person name="Riccioni C."/>
            <person name="Rubini A."/>
            <person name="Sitrit Y."/>
            <person name="Splivallo R."/>
            <person name="Traeger S."/>
            <person name="Wang M."/>
            <person name="Zifcakova L."/>
            <person name="Wipf D."/>
            <person name="Zambonelli A."/>
            <person name="Paolocci F."/>
            <person name="Nowrousian M."/>
            <person name="Ottonello S."/>
            <person name="Baldrian P."/>
            <person name="Spatafora J.W."/>
            <person name="Henrissat B."/>
            <person name="Nagy L.G."/>
            <person name="Aury J.M."/>
            <person name="Wincker P."/>
            <person name="Grigoriev I.V."/>
            <person name="Bonfante P."/>
            <person name="Martin F.M."/>
        </authorList>
    </citation>
    <scope>NUCLEOTIDE SEQUENCE [LARGE SCALE GENOMIC DNA]</scope>
    <source>
        <strain evidence="16 17">CCBAS932</strain>
    </source>
</reference>
<comment type="function">
    <text evidence="14">Component of LSm protein complexes, which are involved in RNA processing and may function in a chaperone-like manner, facilitating the efficient association of RNA processing factors with their substrates. Component of the cytoplasmic LSM1-LSM7 complex, which is thought to be involved in mRNA degradation by activating the decapping step in the 5'-to-3' mRNA decay pathway. Component of the nuclear LSM2-LSM8 complex, which is involved in splicing of nuclear mRNAs. LSM2-LSM8 associates with multiple snRNP complexes containing the U6 snRNA (U4/U6 di-snRNP, spliceosomal U4/U6.U5 tri-snRNP, and free U6 snRNP). It binds directly to the 3'-terminal U-tract of U6 snRNA and plays a role in the biogenesis and stability of the U6 snRNP and U4/U6 snRNP complexes. LSM2-LSM8 probably also is involved degradation of nuclear pre-mRNA by targeting them for decapping, and in processing of pre-tRNAs, pre-rRNAs and U3 snoRNA.</text>
</comment>
<proteinExistence type="inferred from homology"/>
<evidence type="ECO:0000313" key="17">
    <source>
        <dbReference type="Proteomes" id="UP000277580"/>
    </source>
</evidence>
<dbReference type="InterPro" id="IPR010920">
    <property type="entry name" value="LSM_dom_sf"/>
</dbReference>
<accession>A0A3N4KUD8</accession>
<evidence type="ECO:0000313" key="16">
    <source>
        <dbReference type="EMBL" id="RPB12892.1"/>
    </source>
</evidence>
<dbReference type="EMBL" id="ML119126">
    <property type="protein sequence ID" value="RPB12892.1"/>
    <property type="molecule type" value="Genomic_DNA"/>
</dbReference>
<evidence type="ECO:0000256" key="6">
    <source>
        <dbReference type="ARBA" id="ARBA00022552"/>
    </source>
</evidence>
<dbReference type="PANTHER" id="PTHR11021">
    <property type="entry name" value="SMALL NUCLEAR RIBONUCLEOPROTEIN F SNRNP-F"/>
    <property type="match status" value="1"/>
</dbReference>
<dbReference type="GO" id="GO:0008033">
    <property type="term" value="P:tRNA processing"/>
    <property type="evidence" value="ECO:0007669"/>
    <property type="project" value="UniProtKB-KW"/>
</dbReference>
<dbReference type="Proteomes" id="UP000277580">
    <property type="component" value="Unassembled WGS sequence"/>
</dbReference>
<evidence type="ECO:0000256" key="5">
    <source>
        <dbReference type="ARBA" id="ARBA00022490"/>
    </source>
</evidence>
<keyword evidence="9" id="KW-0747">Spliceosome</keyword>
<evidence type="ECO:0000256" key="13">
    <source>
        <dbReference type="ARBA" id="ARBA00023274"/>
    </source>
</evidence>
<keyword evidence="10" id="KW-0694">RNA-binding</keyword>
<evidence type="ECO:0000256" key="3">
    <source>
        <dbReference type="ARBA" id="ARBA00007927"/>
    </source>
</evidence>
<organism evidence="16 17">
    <name type="scientific">Morchella conica CCBAS932</name>
    <dbReference type="NCBI Taxonomy" id="1392247"/>
    <lineage>
        <taxon>Eukaryota</taxon>
        <taxon>Fungi</taxon>
        <taxon>Dikarya</taxon>
        <taxon>Ascomycota</taxon>
        <taxon>Pezizomycotina</taxon>
        <taxon>Pezizomycetes</taxon>
        <taxon>Pezizales</taxon>
        <taxon>Morchellaceae</taxon>
        <taxon>Morchella</taxon>
    </lineage>
</organism>
<dbReference type="GO" id="GO:0005730">
    <property type="term" value="C:nucleolus"/>
    <property type="evidence" value="ECO:0007669"/>
    <property type="project" value="TreeGrafter"/>
</dbReference>
<evidence type="ECO:0000256" key="10">
    <source>
        <dbReference type="ARBA" id="ARBA00022884"/>
    </source>
</evidence>
<evidence type="ECO:0000256" key="12">
    <source>
        <dbReference type="ARBA" id="ARBA00023242"/>
    </source>
</evidence>
<evidence type="ECO:0000256" key="4">
    <source>
        <dbReference type="ARBA" id="ARBA00014768"/>
    </source>
</evidence>
<evidence type="ECO:0000256" key="14">
    <source>
        <dbReference type="ARBA" id="ARBA00025365"/>
    </source>
</evidence>
<keyword evidence="5" id="KW-0963">Cytoplasm</keyword>
<dbReference type="FunCoup" id="A0A3N4KUD8">
    <property type="interactions" value="788"/>
</dbReference>
<evidence type="ECO:0000259" key="15">
    <source>
        <dbReference type="PROSITE" id="PS52002"/>
    </source>
</evidence>
<dbReference type="SUPFAM" id="SSF50182">
    <property type="entry name" value="Sm-like ribonucleoproteins"/>
    <property type="match status" value="1"/>
</dbReference>
<evidence type="ECO:0000256" key="9">
    <source>
        <dbReference type="ARBA" id="ARBA00022728"/>
    </source>
</evidence>
<dbReference type="GO" id="GO:0000398">
    <property type="term" value="P:mRNA splicing, via spliceosome"/>
    <property type="evidence" value="ECO:0007669"/>
    <property type="project" value="InterPro"/>
</dbReference>
<dbReference type="Gene3D" id="2.30.30.100">
    <property type="match status" value="1"/>
</dbReference>
<keyword evidence="7" id="KW-0507">mRNA processing</keyword>
<evidence type="ECO:0000256" key="2">
    <source>
        <dbReference type="ARBA" id="ARBA00004496"/>
    </source>
</evidence>
<dbReference type="GO" id="GO:0005688">
    <property type="term" value="C:U6 snRNP"/>
    <property type="evidence" value="ECO:0007669"/>
    <property type="project" value="TreeGrafter"/>
</dbReference>
<dbReference type="GO" id="GO:0030490">
    <property type="term" value="P:maturation of SSU-rRNA"/>
    <property type="evidence" value="ECO:0007669"/>
    <property type="project" value="TreeGrafter"/>
</dbReference>
<feature type="domain" description="Sm" evidence="15">
    <location>
        <begin position="3"/>
        <end position="74"/>
    </location>
</feature>
<evidence type="ECO:0000256" key="1">
    <source>
        <dbReference type="ARBA" id="ARBA00004123"/>
    </source>
</evidence>
<dbReference type="PROSITE" id="PS52002">
    <property type="entry name" value="SM"/>
    <property type="match status" value="1"/>
</dbReference>
<dbReference type="PANTHER" id="PTHR11021:SF1">
    <property type="entry name" value="U6 SNRNA-ASSOCIATED SM-LIKE PROTEIN LSM6"/>
    <property type="match status" value="1"/>
</dbReference>
<dbReference type="CDD" id="cd01726">
    <property type="entry name" value="LSm6"/>
    <property type="match status" value="1"/>
</dbReference>
<keyword evidence="6" id="KW-0698">rRNA processing</keyword>
<dbReference type="GO" id="GO:0005681">
    <property type="term" value="C:spliceosomal complex"/>
    <property type="evidence" value="ECO:0007669"/>
    <property type="project" value="UniProtKB-KW"/>
</dbReference>
<dbReference type="PIRSF" id="PIRSF006609">
    <property type="entry name" value="snRNP_SmF"/>
    <property type="match status" value="1"/>
</dbReference>
<dbReference type="OrthoDB" id="268799at2759"/>
<comment type="subcellular location">
    <subcellularLocation>
        <location evidence="2">Cytoplasm</location>
    </subcellularLocation>
    <subcellularLocation>
        <location evidence="1">Nucleus</location>
    </subcellularLocation>
</comment>
<keyword evidence="8" id="KW-0819">tRNA processing</keyword>
<evidence type="ECO:0000256" key="7">
    <source>
        <dbReference type="ARBA" id="ARBA00022664"/>
    </source>
</evidence>
<dbReference type="InterPro" id="IPR001163">
    <property type="entry name" value="Sm_dom_euk/arc"/>
</dbReference>
<feature type="non-terminal residue" evidence="16">
    <location>
        <position position="74"/>
    </location>
</feature>
<keyword evidence="11" id="KW-0508">mRNA splicing</keyword>
<keyword evidence="12" id="KW-0539">Nucleus</keyword>
<gene>
    <name evidence="16" type="ORF">P167DRAFT_474142</name>
</gene>
<comment type="similarity">
    <text evidence="3">Belongs to the snRNP Sm proteins family. SmF/LSm6 subfamily.</text>
</comment>
<feature type="non-terminal residue" evidence="16">
    <location>
        <position position="1"/>
    </location>
</feature>